<name>A0A552PHU1_9CHRO</name>
<gene>
    <name evidence="1" type="ORF">EWV53_22765</name>
</gene>
<accession>A0A552PHU1</accession>
<dbReference type="AlphaFoldDB" id="A0A552PHU1"/>
<evidence type="ECO:0000313" key="2">
    <source>
        <dbReference type="Proteomes" id="UP000317165"/>
    </source>
</evidence>
<proteinExistence type="predicted"/>
<protein>
    <submittedName>
        <fullName evidence="1">Uncharacterized protein</fullName>
    </submittedName>
</protein>
<evidence type="ECO:0000313" key="1">
    <source>
        <dbReference type="EMBL" id="TRV56515.1"/>
    </source>
</evidence>
<dbReference type="Proteomes" id="UP000317165">
    <property type="component" value="Unassembled WGS sequence"/>
</dbReference>
<organism evidence="1 2">
    <name type="scientific">Microcystis panniformis Mp_MB_F_20051200_S9</name>
    <dbReference type="NCBI Taxonomy" id="2486223"/>
    <lineage>
        <taxon>Bacteria</taxon>
        <taxon>Bacillati</taxon>
        <taxon>Cyanobacteriota</taxon>
        <taxon>Cyanophyceae</taxon>
        <taxon>Oscillatoriophycideae</taxon>
        <taxon>Chroococcales</taxon>
        <taxon>Microcystaceae</taxon>
        <taxon>Microcystis</taxon>
    </lineage>
</organism>
<dbReference type="EMBL" id="SFAC01000272">
    <property type="protein sequence ID" value="TRV56515.1"/>
    <property type="molecule type" value="Genomic_DNA"/>
</dbReference>
<reference evidence="1 2" key="1">
    <citation type="submission" date="2019-01" db="EMBL/GenBank/DDBJ databases">
        <title>Coherence of Microcystis species and biogeography revealed through population genomics.</title>
        <authorList>
            <person name="Perez-Carrascal O.M."/>
            <person name="Terrat Y."/>
            <person name="Giani A."/>
            <person name="Fortin N."/>
            <person name="Tromas N."/>
            <person name="Shapiro B.J."/>
        </authorList>
    </citation>
    <scope>NUCLEOTIDE SEQUENCE [LARGE SCALE GENOMIC DNA]</scope>
    <source>
        <strain evidence="1">Mp_MB_F_20051200_S9</strain>
    </source>
</reference>
<sequence length="75" mass="7897">MTHQSNGEYIISFSPAFSATPSIVGSQVLYGQQSQKPLDNVVFPFLNSGAATALTGDSEGNKKDRSFSFIAIGPA</sequence>
<comment type="caution">
    <text evidence="1">The sequence shown here is derived from an EMBL/GenBank/DDBJ whole genome shotgun (WGS) entry which is preliminary data.</text>
</comment>